<dbReference type="Proteomes" id="UP001158576">
    <property type="component" value="Chromosome 1"/>
</dbReference>
<gene>
    <name evidence="16" type="ORF">OKIOD_LOCUS12436</name>
</gene>
<dbReference type="InterPro" id="IPR036259">
    <property type="entry name" value="MFS_trans_sf"/>
</dbReference>
<dbReference type="EMBL" id="OU015566">
    <property type="protein sequence ID" value="CAG5108180.1"/>
    <property type="molecule type" value="Genomic_DNA"/>
</dbReference>
<sequence length="732" mass="82261">MEEKIFLGENEEKKERQGLSDKWKLVNVVLLGFAFMLLFTAFLTTSMIGKYVTDSLKTEILEELDENDEDFLHFNDTYWLTYHSEENSMNETYSMIQNEYADGLLGDGYISLSIVYVSFALTNFIAPGVVGILGHKTTMFIAALTYLLYILVFLNPTPLFLYSVSVLNGAGGALLWTAEGDFLHHQSGTERLMSRNTGIFSSFFLCSMINGNIYIMFAWQGEKYVSSEMRTTIFTIFAVLASTGCVLLLFLRGRCCGPEKIEDKEEKTPFSEKFLEFIRTIKKTFKLLLTKNMALFAPYIIYSGFYFGFLSGVYPTVVGNSKNLEDSSAQVGYTGLLTGIGGLVSSAVFVFGSKFFDKFNRSSIAITFLLLHLVSYILTSVNFPHDSNFTSTEDLPDWNIFGSTNLNVAILIAFLMGFGDGGLKNVLFSSVTEGFSTETTSAFALKQFMDALSSAVCFFISNSINLLTLLLILAVLNILTDFAKVASVGSRGKCFQCNRLPQSLAKINGHYYCRSCAEEKKTSNSYNRNGGYYNQSTGYYQPPKFEPSDAKFKCPVGACTTDQLSFGEYFVGACCEKANDWKWKDHNYETLSIVSKEYETAREEEGSAEKVAEDADKALEDAKKKSKEAHEALDQKKIWRKKVQKRHLFLSTEAMKEDNDELEDMVVVKQAKLDDKLKCKVCLENYDNNHPQVILITCGHHFCSPCIAALQQKNCPTCRTRFTPAKILKVFD</sequence>
<evidence type="ECO:0000259" key="15">
    <source>
        <dbReference type="PROSITE" id="PS50089"/>
    </source>
</evidence>
<evidence type="ECO:0000256" key="12">
    <source>
        <dbReference type="PROSITE-ProRule" id="PRU00175"/>
    </source>
</evidence>
<evidence type="ECO:0000256" key="13">
    <source>
        <dbReference type="SAM" id="Coils"/>
    </source>
</evidence>
<feature type="transmembrane region" description="Helical" evidence="14">
    <location>
        <begin position="333"/>
        <end position="352"/>
    </location>
</feature>
<dbReference type="CDD" id="cd16449">
    <property type="entry name" value="RING-HC"/>
    <property type="match status" value="1"/>
</dbReference>
<protein>
    <recommendedName>
        <fullName evidence="10">UNC93-like protein MFSD11</fullName>
    </recommendedName>
    <alternativeName>
        <fullName evidence="11">Major facilitator superfamily domain-containing protein 11</fullName>
    </alternativeName>
</protein>
<evidence type="ECO:0000256" key="7">
    <source>
        <dbReference type="ARBA" id="ARBA00022989"/>
    </source>
</evidence>
<proteinExistence type="inferred from homology"/>
<evidence type="ECO:0000256" key="8">
    <source>
        <dbReference type="ARBA" id="ARBA00023136"/>
    </source>
</evidence>
<dbReference type="InterPro" id="IPR017907">
    <property type="entry name" value="Znf_RING_CS"/>
</dbReference>
<feature type="transmembrane region" description="Helical" evidence="14">
    <location>
        <begin position="137"/>
        <end position="154"/>
    </location>
</feature>
<keyword evidence="7 14" id="KW-1133">Transmembrane helix</keyword>
<feature type="coiled-coil region" evidence="13">
    <location>
        <begin position="608"/>
        <end position="635"/>
    </location>
</feature>
<evidence type="ECO:0000256" key="10">
    <source>
        <dbReference type="ARBA" id="ARBA00040302"/>
    </source>
</evidence>
<dbReference type="SUPFAM" id="SSF57850">
    <property type="entry name" value="RING/U-box"/>
    <property type="match status" value="1"/>
</dbReference>
<feature type="transmembrane region" description="Helical" evidence="14">
    <location>
        <begin position="160"/>
        <end position="178"/>
    </location>
</feature>
<keyword evidence="13" id="KW-0175">Coiled coil</keyword>
<dbReference type="PANTHER" id="PTHR23294">
    <property type="entry name" value="ET TRANSLATION PRODUCT-RELATED"/>
    <property type="match status" value="1"/>
</dbReference>
<dbReference type="Gene3D" id="3.30.40.10">
    <property type="entry name" value="Zinc/RING finger domain, C3HC4 (zinc finger)"/>
    <property type="match status" value="1"/>
</dbReference>
<comment type="similarity">
    <text evidence="2">Belongs to the unc-93 family.</text>
</comment>
<accession>A0ABN7SUW9</accession>
<feature type="transmembrane region" description="Helical" evidence="14">
    <location>
        <begin position="231"/>
        <end position="251"/>
    </location>
</feature>
<keyword evidence="8 14" id="KW-0472">Membrane</keyword>
<feature type="transmembrane region" description="Helical" evidence="14">
    <location>
        <begin position="25"/>
        <end position="48"/>
    </location>
</feature>
<dbReference type="PROSITE" id="PS00518">
    <property type="entry name" value="ZF_RING_1"/>
    <property type="match status" value="1"/>
</dbReference>
<evidence type="ECO:0000313" key="17">
    <source>
        <dbReference type="Proteomes" id="UP001158576"/>
    </source>
</evidence>
<keyword evidence="4" id="KW-0479">Metal-binding</keyword>
<feature type="domain" description="RING-type" evidence="15">
    <location>
        <begin position="679"/>
        <end position="719"/>
    </location>
</feature>
<dbReference type="InterPro" id="IPR001841">
    <property type="entry name" value="Znf_RING"/>
</dbReference>
<feature type="transmembrane region" description="Helical" evidence="14">
    <location>
        <begin position="455"/>
        <end position="479"/>
    </location>
</feature>
<feature type="transmembrane region" description="Helical" evidence="14">
    <location>
        <begin position="398"/>
        <end position="418"/>
    </location>
</feature>
<dbReference type="SMART" id="SM00184">
    <property type="entry name" value="RING"/>
    <property type="match status" value="2"/>
</dbReference>
<keyword evidence="6" id="KW-0862">Zinc</keyword>
<dbReference type="Pfam" id="PF13920">
    <property type="entry name" value="zf-C3HC4_3"/>
    <property type="match status" value="1"/>
</dbReference>
<evidence type="ECO:0000256" key="4">
    <source>
        <dbReference type="ARBA" id="ARBA00022723"/>
    </source>
</evidence>
<feature type="transmembrane region" description="Helical" evidence="14">
    <location>
        <begin position="293"/>
        <end position="313"/>
    </location>
</feature>
<keyword evidence="5 12" id="KW-0863">Zinc-finger</keyword>
<dbReference type="InterPro" id="IPR010291">
    <property type="entry name" value="Ion_channel_UNC-93"/>
</dbReference>
<keyword evidence="3 14" id="KW-0812">Transmembrane</keyword>
<keyword evidence="17" id="KW-1185">Reference proteome</keyword>
<evidence type="ECO:0000313" key="16">
    <source>
        <dbReference type="EMBL" id="CAG5108180.1"/>
    </source>
</evidence>
<name>A0ABN7SUW9_OIKDI</name>
<dbReference type="PANTHER" id="PTHR23294:SF0">
    <property type="entry name" value="UNC93-LIKE PROTEIN MFSD11"/>
    <property type="match status" value="1"/>
</dbReference>
<evidence type="ECO:0000256" key="11">
    <source>
        <dbReference type="ARBA" id="ARBA00041910"/>
    </source>
</evidence>
<evidence type="ECO:0000256" key="3">
    <source>
        <dbReference type="ARBA" id="ARBA00022692"/>
    </source>
</evidence>
<evidence type="ECO:0000256" key="6">
    <source>
        <dbReference type="ARBA" id="ARBA00022833"/>
    </source>
</evidence>
<dbReference type="Pfam" id="PF05978">
    <property type="entry name" value="UNC-93"/>
    <property type="match status" value="1"/>
</dbReference>
<evidence type="ECO:0000256" key="14">
    <source>
        <dbReference type="SAM" id="Phobius"/>
    </source>
</evidence>
<feature type="transmembrane region" description="Helical" evidence="14">
    <location>
        <begin position="199"/>
        <end position="219"/>
    </location>
</feature>
<dbReference type="SUPFAM" id="SSF103473">
    <property type="entry name" value="MFS general substrate transporter"/>
    <property type="match status" value="1"/>
</dbReference>
<evidence type="ECO:0000256" key="1">
    <source>
        <dbReference type="ARBA" id="ARBA00004141"/>
    </source>
</evidence>
<evidence type="ECO:0000256" key="5">
    <source>
        <dbReference type="ARBA" id="ARBA00022771"/>
    </source>
</evidence>
<evidence type="ECO:0000256" key="2">
    <source>
        <dbReference type="ARBA" id="ARBA00009172"/>
    </source>
</evidence>
<feature type="transmembrane region" description="Helical" evidence="14">
    <location>
        <begin position="109"/>
        <end position="130"/>
    </location>
</feature>
<dbReference type="InterPro" id="IPR051617">
    <property type="entry name" value="UNC-93-like_regulator"/>
</dbReference>
<comment type="subcellular location">
    <subcellularLocation>
        <location evidence="1">Membrane</location>
        <topology evidence="1">Multi-pass membrane protein</topology>
    </subcellularLocation>
</comment>
<reference evidence="16 17" key="1">
    <citation type="submission" date="2021-04" db="EMBL/GenBank/DDBJ databases">
        <authorList>
            <person name="Bliznina A."/>
        </authorList>
    </citation>
    <scope>NUCLEOTIDE SEQUENCE [LARGE SCALE GENOMIC DNA]</scope>
</reference>
<keyword evidence="9" id="KW-0325">Glycoprotein</keyword>
<evidence type="ECO:0000256" key="9">
    <source>
        <dbReference type="ARBA" id="ARBA00023180"/>
    </source>
</evidence>
<dbReference type="InterPro" id="IPR013083">
    <property type="entry name" value="Znf_RING/FYVE/PHD"/>
</dbReference>
<feature type="transmembrane region" description="Helical" evidence="14">
    <location>
        <begin position="359"/>
        <end position="378"/>
    </location>
</feature>
<dbReference type="Gene3D" id="1.20.1250.20">
    <property type="entry name" value="MFS general substrate transporter like domains"/>
    <property type="match status" value="1"/>
</dbReference>
<dbReference type="PROSITE" id="PS50089">
    <property type="entry name" value="ZF_RING_2"/>
    <property type="match status" value="1"/>
</dbReference>
<organism evidence="16 17">
    <name type="scientific">Oikopleura dioica</name>
    <name type="common">Tunicate</name>
    <dbReference type="NCBI Taxonomy" id="34765"/>
    <lineage>
        <taxon>Eukaryota</taxon>
        <taxon>Metazoa</taxon>
        <taxon>Chordata</taxon>
        <taxon>Tunicata</taxon>
        <taxon>Appendicularia</taxon>
        <taxon>Copelata</taxon>
        <taxon>Oikopleuridae</taxon>
        <taxon>Oikopleura</taxon>
    </lineage>
</organism>